<accession>A0A9Q1CDT3</accession>
<protein>
    <recommendedName>
        <fullName evidence="1">DUF6570 domain-containing protein</fullName>
    </recommendedName>
</protein>
<dbReference type="OrthoDB" id="6158093at2759"/>
<sequence length="234" mass="26554">MKSNLDNPLSKNNRNTCNIENTAKSSVSQSHNQSFQNVNDPTSNDLLPISDCASETLQEIQTDIKTQHQECKINFYKNIFEGPTYVCSCCHQTWFRHSVHQVTNLRLTKEASELFRKCSTDLKSVEQLEWVCRTCITDIRKGQVLRISVANKVSFPNKQDVLNLYDLEERLLSPRIPFMQIRELPTGGQFSIKGSVVNVPVDVMPIVTALPRQLTAMHTIPVALKKRLSFSSSV</sequence>
<feature type="domain" description="DUF6570" evidence="1">
    <location>
        <begin position="142"/>
        <end position="222"/>
    </location>
</feature>
<evidence type="ECO:0000259" key="1">
    <source>
        <dbReference type="Pfam" id="PF20209"/>
    </source>
</evidence>
<dbReference type="Proteomes" id="UP001152320">
    <property type="component" value="Chromosome 4"/>
</dbReference>
<evidence type="ECO:0000313" key="2">
    <source>
        <dbReference type="EMBL" id="KAJ8043496.1"/>
    </source>
</evidence>
<gene>
    <name evidence="2" type="ORF">HOLleu_10604</name>
</gene>
<keyword evidence="3" id="KW-1185">Reference proteome</keyword>
<reference evidence="2" key="1">
    <citation type="submission" date="2021-10" db="EMBL/GenBank/DDBJ databases">
        <title>Tropical sea cucumber genome reveals ecological adaptation and Cuvierian tubules defense mechanism.</title>
        <authorList>
            <person name="Chen T."/>
        </authorList>
    </citation>
    <scope>NUCLEOTIDE SEQUENCE</scope>
    <source>
        <strain evidence="2">Nanhai2018</strain>
        <tissue evidence="2">Muscle</tissue>
    </source>
</reference>
<organism evidence="2 3">
    <name type="scientific">Holothuria leucospilota</name>
    <name type="common">Black long sea cucumber</name>
    <name type="synonym">Mertensiothuria leucospilota</name>
    <dbReference type="NCBI Taxonomy" id="206669"/>
    <lineage>
        <taxon>Eukaryota</taxon>
        <taxon>Metazoa</taxon>
        <taxon>Echinodermata</taxon>
        <taxon>Eleutherozoa</taxon>
        <taxon>Echinozoa</taxon>
        <taxon>Holothuroidea</taxon>
        <taxon>Aspidochirotacea</taxon>
        <taxon>Aspidochirotida</taxon>
        <taxon>Holothuriidae</taxon>
        <taxon>Holothuria</taxon>
    </lineage>
</organism>
<dbReference type="Pfam" id="PF20209">
    <property type="entry name" value="DUF6570"/>
    <property type="match status" value="1"/>
</dbReference>
<proteinExistence type="predicted"/>
<dbReference type="EMBL" id="JAIZAY010000004">
    <property type="protein sequence ID" value="KAJ8043496.1"/>
    <property type="molecule type" value="Genomic_DNA"/>
</dbReference>
<dbReference type="AlphaFoldDB" id="A0A9Q1CDT3"/>
<name>A0A9Q1CDT3_HOLLE</name>
<dbReference type="InterPro" id="IPR046700">
    <property type="entry name" value="DUF6570"/>
</dbReference>
<evidence type="ECO:0000313" key="3">
    <source>
        <dbReference type="Proteomes" id="UP001152320"/>
    </source>
</evidence>
<comment type="caution">
    <text evidence="2">The sequence shown here is derived from an EMBL/GenBank/DDBJ whole genome shotgun (WGS) entry which is preliminary data.</text>
</comment>